<dbReference type="Pfam" id="PF00480">
    <property type="entry name" value="ROK"/>
    <property type="match status" value="1"/>
</dbReference>
<evidence type="ECO:0000313" key="3">
    <source>
        <dbReference type="Proteomes" id="UP000334990"/>
    </source>
</evidence>
<dbReference type="InterPro" id="IPR036388">
    <property type="entry name" value="WH-like_DNA-bd_sf"/>
</dbReference>
<dbReference type="Gene3D" id="3.30.420.40">
    <property type="match status" value="2"/>
</dbReference>
<dbReference type="AlphaFoldDB" id="A0A5M3VUV1"/>
<evidence type="ECO:0000313" key="2">
    <source>
        <dbReference type="EMBL" id="GER99679.1"/>
    </source>
</evidence>
<accession>A0A5M3VUV1</accession>
<dbReference type="Gene3D" id="1.10.10.10">
    <property type="entry name" value="Winged helix-like DNA-binding domain superfamily/Winged helix DNA-binding domain"/>
    <property type="match status" value="1"/>
</dbReference>
<keyword evidence="3" id="KW-1185">Reference proteome</keyword>
<comment type="similarity">
    <text evidence="1">Belongs to the ROK (NagC/XylR) family.</text>
</comment>
<evidence type="ECO:0000256" key="1">
    <source>
        <dbReference type="ARBA" id="ARBA00006479"/>
    </source>
</evidence>
<dbReference type="InterPro" id="IPR043129">
    <property type="entry name" value="ATPase_NBD"/>
</dbReference>
<dbReference type="OrthoDB" id="3534172at2"/>
<dbReference type="SUPFAM" id="SSF53067">
    <property type="entry name" value="Actin-like ATPase domain"/>
    <property type="match status" value="1"/>
</dbReference>
<dbReference type="SUPFAM" id="SSF46785">
    <property type="entry name" value="Winged helix' DNA-binding domain"/>
    <property type="match status" value="1"/>
</dbReference>
<organism evidence="2 3">
    <name type="scientific">Acrocarpospora corrugata</name>
    <dbReference type="NCBI Taxonomy" id="35763"/>
    <lineage>
        <taxon>Bacteria</taxon>
        <taxon>Bacillati</taxon>
        <taxon>Actinomycetota</taxon>
        <taxon>Actinomycetes</taxon>
        <taxon>Streptosporangiales</taxon>
        <taxon>Streptosporangiaceae</taxon>
        <taxon>Acrocarpospora</taxon>
    </lineage>
</organism>
<sequence length="414" mass="43103">MSVEPGGGRPVLTLPEVSTVTTLRQRNRALVLKQVILAQETTRAAIARESGLSTASAGNLVAELIAAGLVEERGSVSSRGGRPITLIGPRAESAITIGADIGERGVAVEMFDLAMNRIDREFRGGAEEERPERIGAGLHEALMALHDRNADRWPTLLGIGLGLPGLVETSRDGWQMLYAQSLGWPPIPVRTLCDAGSIPVLAENGAKMQARAELWFGGARGADHALVALLGRGVGLGVITGGQVAYGAHSSAGEWGHMVIERGGRLCRCGNRGCVEATIGSDAILAAWRDTGAVFEGTGWRAVGELIAAAHRGDPAASAIIEDVIDCLGAALGGMVNLTGPERIVIGGWVGLRLMESLGDRITAAIKKHSLSRPGGQFQLLVAKFGGDAVATGSALLPLEALIAADPMSEREPL</sequence>
<protein>
    <recommendedName>
        <fullName evidence="4">Sugar kinase</fullName>
    </recommendedName>
</protein>
<proteinExistence type="inferred from homology"/>
<dbReference type="InterPro" id="IPR036390">
    <property type="entry name" value="WH_DNA-bd_sf"/>
</dbReference>
<dbReference type="RefSeq" id="WP_155336065.1">
    <property type="nucleotide sequence ID" value="NZ_BAAABN010000020.1"/>
</dbReference>
<dbReference type="PROSITE" id="PS01125">
    <property type="entry name" value="ROK"/>
    <property type="match status" value="1"/>
</dbReference>
<comment type="caution">
    <text evidence="2">The sequence shown here is derived from an EMBL/GenBank/DDBJ whole genome shotgun (WGS) entry which is preliminary data.</text>
</comment>
<dbReference type="EMBL" id="BLAD01000041">
    <property type="protein sequence ID" value="GER99679.1"/>
    <property type="molecule type" value="Genomic_DNA"/>
</dbReference>
<reference evidence="2 3" key="1">
    <citation type="submission" date="2019-10" db="EMBL/GenBank/DDBJ databases">
        <title>Whole genome shotgun sequence of Acrocarpospora corrugata NBRC 13972.</title>
        <authorList>
            <person name="Ichikawa N."/>
            <person name="Kimura A."/>
            <person name="Kitahashi Y."/>
            <person name="Komaki H."/>
            <person name="Oguchi A."/>
        </authorList>
    </citation>
    <scope>NUCLEOTIDE SEQUENCE [LARGE SCALE GENOMIC DNA]</scope>
    <source>
        <strain evidence="2 3">NBRC 13972</strain>
    </source>
</reference>
<dbReference type="Proteomes" id="UP000334990">
    <property type="component" value="Unassembled WGS sequence"/>
</dbReference>
<name>A0A5M3VUV1_9ACTN</name>
<dbReference type="InterPro" id="IPR000600">
    <property type="entry name" value="ROK"/>
</dbReference>
<dbReference type="PANTHER" id="PTHR18964">
    <property type="entry name" value="ROK (REPRESSOR, ORF, KINASE) FAMILY"/>
    <property type="match status" value="1"/>
</dbReference>
<dbReference type="PANTHER" id="PTHR18964:SF149">
    <property type="entry name" value="BIFUNCTIONAL UDP-N-ACETYLGLUCOSAMINE 2-EPIMERASE_N-ACETYLMANNOSAMINE KINASE"/>
    <property type="match status" value="1"/>
</dbReference>
<gene>
    <name evidence="2" type="ORF">Acor_17430</name>
</gene>
<dbReference type="InterPro" id="IPR049874">
    <property type="entry name" value="ROK_cs"/>
</dbReference>
<evidence type="ECO:0008006" key="4">
    <source>
        <dbReference type="Google" id="ProtNLM"/>
    </source>
</evidence>